<dbReference type="EMBL" id="CENE01000001">
    <property type="protein sequence ID" value="CEQ38881.1"/>
    <property type="molecule type" value="Genomic_DNA"/>
</dbReference>
<dbReference type="Proteomes" id="UP000243876">
    <property type="component" value="Unassembled WGS sequence"/>
</dbReference>
<accession>A0A0D6EG50</accession>
<dbReference type="Pfam" id="PF25758">
    <property type="entry name" value="TPR_IPO11"/>
    <property type="match status" value="1"/>
</dbReference>
<name>A0A0D6EG50_SPOSA</name>
<dbReference type="InterPro" id="IPR011989">
    <property type="entry name" value="ARM-like"/>
</dbReference>
<evidence type="ECO:0000259" key="1">
    <source>
        <dbReference type="Pfam" id="PF25758"/>
    </source>
</evidence>
<keyword evidence="3" id="KW-1185">Reference proteome</keyword>
<evidence type="ECO:0000313" key="2">
    <source>
        <dbReference type="EMBL" id="CEQ38881.1"/>
    </source>
</evidence>
<gene>
    <name evidence="2" type="primary">SPOSA6832_00361</name>
</gene>
<dbReference type="GO" id="GO:0006606">
    <property type="term" value="P:protein import into nucleus"/>
    <property type="evidence" value="ECO:0007669"/>
    <property type="project" value="TreeGrafter"/>
</dbReference>
<organism evidence="2 3">
    <name type="scientific">Sporidiobolus salmonicolor</name>
    <name type="common">Yeast-like fungus</name>
    <name type="synonym">Sporobolomyces salmonicolor</name>
    <dbReference type="NCBI Taxonomy" id="5005"/>
    <lineage>
        <taxon>Eukaryota</taxon>
        <taxon>Fungi</taxon>
        <taxon>Dikarya</taxon>
        <taxon>Basidiomycota</taxon>
        <taxon>Pucciniomycotina</taxon>
        <taxon>Microbotryomycetes</taxon>
        <taxon>Sporidiobolales</taxon>
        <taxon>Sporidiobolaceae</taxon>
        <taxon>Sporobolomyces</taxon>
    </lineage>
</organism>
<proteinExistence type="predicted"/>
<protein>
    <submittedName>
        <fullName evidence="2">SPOSA6832_00361-mRNA-1:cds</fullName>
    </submittedName>
</protein>
<dbReference type="PANTHER" id="PTHR10997:SF7">
    <property type="entry name" value="IMPORTIN-11"/>
    <property type="match status" value="1"/>
</dbReference>
<feature type="non-terminal residue" evidence="2">
    <location>
        <position position="1"/>
    </location>
</feature>
<dbReference type="InterPro" id="IPR016024">
    <property type="entry name" value="ARM-type_fold"/>
</dbReference>
<dbReference type="GO" id="GO:0005829">
    <property type="term" value="C:cytosol"/>
    <property type="evidence" value="ECO:0007669"/>
    <property type="project" value="TreeGrafter"/>
</dbReference>
<dbReference type="Gene3D" id="1.25.10.10">
    <property type="entry name" value="Leucine-rich Repeat Variant"/>
    <property type="match status" value="1"/>
</dbReference>
<dbReference type="AlphaFoldDB" id="A0A0D6EG50"/>
<dbReference type="SUPFAM" id="SSF48371">
    <property type="entry name" value="ARM repeat"/>
    <property type="match status" value="1"/>
</dbReference>
<evidence type="ECO:0000313" key="3">
    <source>
        <dbReference type="Proteomes" id="UP000243876"/>
    </source>
</evidence>
<feature type="domain" description="Importin-7/11-like TPR repeats" evidence="1">
    <location>
        <begin position="476"/>
        <end position="816"/>
    </location>
</feature>
<dbReference type="InterPro" id="IPR058669">
    <property type="entry name" value="TPR_IPO7/11-like"/>
</dbReference>
<dbReference type="GO" id="GO:0005635">
    <property type="term" value="C:nuclear envelope"/>
    <property type="evidence" value="ECO:0007669"/>
    <property type="project" value="TreeGrafter"/>
</dbReference>
<dbReference type="PANTHER" id="PTHR10997">
    <property type="entry name" value="IMPORTIN-7, 8, 11"/>
    <property type="match status" value="1"/>
</dbReference>
<dbReference type="OrthoDB" id="361693at2759"/>
<reference evidence="3" key="1">
    <citation type="submission" date="2015-02" db="EMBL/GenBank/DDBJ databases">
        <authorList>
            <person name="Gon?alves P."/>
        </authorList>
    </citation>
    <scope>NUCLEOTIDE SEQUENCE [LARGE SCALE GENOMIC DNA]</scope>
</reference>
<sequence>MPKGRANMMKVAEMLFSTLRELHERVLQQAVARLQREGLAEGAAEETEEIECALLAFKTLRYLLIYGFGDPSANETAKAFFISTVPMFSSLLSLRLSLLSSAPSSRATPRLVLLTKHVVSYGKLYRALLAYNPIFFSAMGVSLQIIEAYWQAVQGASSKVVQNVADDPLALYPERLVVQSLLLLKSTTGDWDGSSGLDISLDFVRQLAELLVTRLLPLRQDDLEKWDADPEEWMNEEEMERWEFELRPCAEFVLKALLSAYRDELGPSMAALLQQVSTPQSMEGLLLKEAVYTAVGRSPSDLESAINFQGWLEGTLVAECYGTDSNYRIIRRRIAWLLGNWVGEDLAASSRTQIYTLLVHLLGRNASTDPAIRLTAARSLAKCDTWDFDREAFVPLLPKAIQEVVQLLGEVSMSDSMMRLNQTLGVVIDRVGAHVLRFEKVLTHLLGGQIAPYAPQLAEILATLWAGAHENHFQTSLLVTLTKLAEALDDQSQALHPQACPIIQLSVDPSAPSHIYLQEDGLELWQVLLRRSTSLSLEMRGLLPLLISLLSYGTDVLPRCLAIFESYLLLDAAGVISVCSTNFFTAIQDLLDGLKLEAVKVVLHTLNTVFQAAPASVWAGALDSSGCFARFLTSVSQPVGYLRSDHHKIPDTFHQLVQATATRTGSSADEILGVVVNQFIERVDNFSQGGQRKLIALALAYLVPTTSAVILSRLPDLVSVWSGVLAQTEETQEGDAELYHIPDDYQSDIEVDYTETLETTRRQELGARDPIRTHKLASFIGQKLAEAQTLNGGPDAFQQRWLAQVDPLLVEELVKRLDGRLAG</sequence>